<organism evidence="3 4">
    <name type="scientific">Microscilla marina ATCC 23134</name>
    <dbReference type="NCBI Taxonomy" id="313606"/>
    <lineage>
        <taxon>Bacteria</taxon>
        <taxon>Pseudomonadati</taxon>
        <taxon>Bacteroidota</taxon>
        <taxon>Cytophagia</taxon>
        <taxon>Cytophagales</taxon>
        <taxon>Microscillaceae</taxon>
        <taxon>Microscilla</taxon>
    </lineage>
</organism>
<feature type="transmembrane region" description="Helical" evidence="2">
    <location>
        <begin position="95"/>
        <end position="114"/>
    </location>
</feature>
<accession>A1ZZR6</accession>
<keyword evidence="2" id="KW-0812">Transmembrane</keyword>
<keyword evidence="2" id="KW-0472">Membrane</keyword>
<evidence type="ECO:0000313" key="3">
    <source>
        <dbReference type="EMBL" id="EAY24124.1"/>
    </source>
</evidence>
<protein>
    <submittedName>
        <fullName evidence="3">Uncharacterized protein</fullName>
    </submittedName>
</protein>
<evidence type="ECO:0000313" key="4">
    <source>
        <dbReference type="Proteomes" id="UP000004095"/>
    </source>
</evidence>
<comment type="caution">
    <text evidence="3">The sequence shown here is derived from an EMBL/GenBank/DDBJ whole genome shotgun (WGS) entry which is preliminary data.</text>
</comment>
<feature type="region of interest" description="Disordered" evidence="1">
    <location>
        <begin position="147"/>
        <end position="186"/>
    </location>
</feature>
<dbReference type="RefSeq" id="WP_002705459.1">
    <property type="nucleotide sequence ID" value="NZ_AAWS01000081.1"/>
</dbReference>
<reference evidence="3 4" key="1">
    <citation type="submission" date="2007-01" db="EMBL/GenBank/DDBJ databases">
        <authorList>
            <person name="Haygood M."/>
            <person name="Podell S."/>
            <person name="Anderson C."/>
            <person name="Hopkinson B."/>
            <person name="Roe K."/>
            <person name="Barbeau K."/>
            <person name="Gaasterland T."/>
            <person name="Ferriera S."/>
            <person name="Johnson J."/>
            <person name="Kravitz S."/>
            <person name="Beeson K."/>
            <person name="Sutton G."/>
            <person name="Rogers Y.-H."/>
            <person name="Friedman R."/>
            <person name="Frazier M."/>
            <person name="Venter J.C."/>
        </authorList>
    </citation>
    <scope>NUCLEOTIDE SEQUENCE [LARGE SCALE GENOMIC DNA]</scope>
    <source>
        <strain evidence="3 4">ATCC 23134</strain>
    </source>
</reference>
<keyword evidence="4" id="KW-1185">Reference proteome</keyword>
<gene>
    <name evidence="3" type="ORF">M23134_06041</name>
</gene>
<proteinExistence type="predicted"/>
<evidence type="ECO:0000256" key="1">
    <source>
        <dbReference type="SAM" id="MobiDB-lite"/>
    </source>
</evidence>
<evidence type="ECO:0000256" key="2">
    <source>
        <dbReference type="SAM" id="Phobius"/>
    </source>
</evidence>
<sequence>MINQTNRELLIQQYIEGSLSEQDTKKFEALLKRDTTLRNDVALQQEINTHIEAAFVMQDLDDLLDEVVKDNKDFIKKTAKDTFKQSKRTKGFKNLIILFIAAGALLSGGVWLSARHQHTAAKASELATLPQHSIAEETLLLRAKLPEGRSTSQPGKESQEKPVVEKQASSKTPPGKTLKAPPALSPLRSQLDSLPEIVTEQGMGFGKAAGVRTTYRPVYFYNRLPDANKDHAEVYYQFRDTLRVYGQVTQRSRLFLLFRPQQGEYYMVTPKDTIPLAYKERKIQPLKK</sequence>
<keyword evidence="2" id="KW-1133">Transmembrane helix</keyword>
<dbReference type="OrthoDB" id="705099at2"/>
<dbReference type="EMBL" id="AAWS01000081">
    <property type="protein sequence ID" value="EAY24124.1"/>
    <property type="molecule type" value="Genomic_DNA"/>
</dbReference>
<dbReference type="AlphaFoldDB" id="A1ZZR6"/>
<dbReference type="Proteomes" id="UP000004095">
    <property type="component" value="Unassembled WGS sequence"/>
</dbReference>
<name>A1ZZR6_MICM2</name>